<dbReference type="EMBL" id="SMFP01000010">
    <property type="protein sequence ID" value="TDE36305.1"/>
    <property type="molecule type" value="Genomic_DNA"/>
</dbReference>
<keyword evidence="4" id="KW-1185">Reference proteome</keyword>
<dbReference type="OrthoDB" id="9761586at2"/>
<evidence type="ECO:0000259" key="2">
    <source>
        <dbReference type="Pfam" id="PF02538"/>
    </source>
</evidence>
<dbReference type="GO" id="GO:0005829">
    <property type="term" value="C:cytosol"/>
    <property type="evidence" value="ECO:0007669"/>
    <property type="project" value="TreeGrafter"/>
</dbReference>
<accession>A0A4R5ENL1</accession>
<dbReference type="InterPro" id="IPR045079">
    <property type="entry name" value="Oxoprolinase-like"/>
</dbReference>
<evidence type="ECO:0000256" key="1">
    <source>
        <dbReference type="SAM" id="MobiDB-lite"/>
    </source>
</evidence>
<evidence type="ECO:0000313" key="3">
    <source>
        <dbReference type="EMBL" id="TDE36305.1"/>
    </source>
</evidence>
<feature type="region of interest" description="Disordered" evidence="1">
    <location>
        <begin position="1"/>
        <end position="39"/>
    </location>
</feature>
<dbReference type="GO" id="GO:0006749">
    <property type="term" value="P:glutathione metabolic process"/>
    <property type="evidence" value="ECO:0007669"/>
    <property type="project" value="TreeGrafter"/>
</dbReference>
<dbReference type="Proteomes" id="UP000294662">
    <property type="component" value="Unassembled WGS sequence"/>
</dbReference>
<dbReference type="Pfam" id="PF02538">
    <property type="entry name" value="Hydantoinase_B"/>
    <property type="match status" value="1"/>
</dbReference>
<dbReference type="GO" id="GO:0017168">
    <property type="term" value="F:5-oxoprolinase (ATP-hydrolyzing) activity"/>
    <property type="evidence" value="ECO:0007669"/>
    <property type="project" value="TreeGrafter"/>
</dbReference>
<name>A0A4R5ENL1_9RHOB</name>
<dbReference type="AlphaFoldDB" id="A0A4R5ENL1"/>
<sequence>MELSHERVPQRHRHRQGRLRTAAAAPIRHTGGQGAVRGREDNMNAFNTIKYSRDPEIVQHLRPEPPSDWEARTMPGLDPLDYEIFTHKMQMIALEGKETTMKLGASTGMRWGDVAFGIYTAQGDLAVCATGIYHHAVLSQLPVKYLIKHLANDPTVGLKEGDSFFYNDPYYGGVHNADMGLCVPVFSEGKLICFIGAAVHTGECGGSEPGGMVNSAKSRYDEGLMSPPIKIGENFELKEDLLGLLANSTRDPRTMVLDIKARLAASRIAERRVHETLAETGADFLVGGLRRILQQTGEAARAKVATLNDGIFRQPRFIDTTGPEAALLKINLVVEKKGDRIKLILHGSSPTLPDRPMNTFFQGLIGMAMVYACGWLFPELPANNGLLEAVDWEFPEGSFINAQGDVPVSYAPATQVAFAQGMFMTGAKMTYATDPSRAVGAWHTGFAVTVFAGYNQWGEPIADITPEINATGAGGRPGADGVDVAGAFFATMSDCGDVETTEAERPFLYTFRNFFNNSYGHGKYRGGSGVGMGLKVHGVPMVAIGSMGFGSHFPATLGIFGGRAAPPAFVQTVRGSNLDGLMAEGRADLPRRLEDLYAPGGTPEEGTRDYLSVAHPPALYEGGDTFYVPVTGGAGYGDPLQRDPDAVAHDVSSGRCSVEAARDIYIVEIDGRTGLADKDGTTARRDAARKARLARAKPYDAFVAEWSKLSPPAEVLRYYGPWDGSAAQEA</sequence>
<evidence type="ECO:0000313" key="4">
    <source>
        <dbReference type="Proteomes" id="UP000294662"/>
    </source>
</evidence>
<dbReference type="InterPro" id="IPR003692">
    <property type="entry name" value="Hydantoinase_B"/>
</dbReference>
<proteinExistence type="predicted"/>
<feature type="domain" description="Hydantoinase B/oxoprolinase" evidence="2">
    <location>
        <begin position="78"/>
        <end position="639"/>
    </location>
</feature>
<dbReference type="PANTHER" id="PTHR11365:SF23">
    <property type="entry name" value="HYPOTHETICAL 5-OXOPROLINASE (EUROFUNG)-RELATED"/>
    <property type="match status" value="1"/>
</dbReference>
<comment type="caution">
    <text evidence="3">The sequence shown here is derived from an EMBL/GenBank/DDBJ whole genome shotgun (WGS) entry which is preliminary data.</text>
</comment>
<gene>
    <name evidence="3" type="ORF">E1B25_15455</name>
</gene>
<dbReference type="PANTHER" id="PTHR11365">
    <property type="entry name" value="5-OXOPROLINASE RELATED"/>
    <property type="match status" value="1"/>
</dbReference>
<organism evidence="3 4">
    <name type="scientific">Antarcticimicrobium sediminis</name>
    <dbReference type="NCBI Taxonomy" id="2546227"/>
    <lineage>
        <taxon>Bacteria</taxon>
        <taxon>Pseudomonadati</taxon>
        <taxon>Pseudomonadota</taxon>
        <taxon>Alphaproteobacteria</taxon>
        <taxon>Rhodobacterales</taxon>
        <taxon>Paracoccaceae</taxon>
        <taxon>Antarcticimicrobium</taxon>
    </lineage>
</organism>
<protein>
    <recommendedName>
        <fullName evidence="2">Hydantoinase B/oxoprolinase domain-containing protein</fullName>
    </recommendedName>
</protein>
<reference evidence="3 4" key="1">
    <citation type="submission" date="2019-03" db="EMBL/GenBank/DDBJ databases">
        <authorList>
            <person name="Zhang S."/>
        </authorList>
    </citation>
    <scope>NUCLEOTIDE SEQUENCE [LARGE SCALE GENOMIC DNA]</scope>
    <source>
        <strain evidence="3 4">S4J41</strain>
    </source>
</reference>